<reference evidence="1" key="2">
    <citation type="journal article" date="2011" name="Microb. Ecol.">
        <title>Taxonomic and Functional Metagenomic Profiling of the Microbial Community in the Anoxic Sediment of a Sub-saline Shallow Lake (Laguna de Carrizo, Central Spain).</title>
        <authorList>
            <person name="Ferrer M."/>
            <person name="Guazzaroni M.E."/>
            <person name="Richter M."/>
            <person name="Garcia-Salamanca A."/>
            <person name="Yarza P."/>
            <person name="Suarez-Suarez A."/>
            <person name="Solano J."/>
            <person name="Alcaide M."/>
            <person name="van Dillewijn P."/>
            <person name="Molina-Henares M.A."/>
            <person name="Lopez-Cortes N."/>
            <person name="Al-Ramahi Y."/>
            <person name="Guerrero C."/>
            <person name="Acosta A."/>
            <person name="de Eugenio L.I."/>
            <person name="Martinez V."/>
            <person name="Marques S."/>
            <person name="Rojo F."/>
            <person name="Santero E."/>
            <person name="Genilloud O."/>
            <person name="Perez-Perez J."/>
            <person name="Rossello-Mora R."/>
            <person name="Ramos J.L."/>
        </authorList>
    </citation>
    <scope>NUCLEOTIDE SEQUENCE</scope>
</reference>
<proteinExistence type="predicted"/>
<accession>D9PJ49</accession>
<dbReference type="Gene3D" id="3.20.20.70">
    <property type="entry name" value="Aldolase class I"/>
    <property type="match status" value="1"/>
</dbReference>
<name>D9PJ49_9ZZZZ</name>
<dbReference type="InterPro" id="IPR058240">
    <property type="entry name" value="rSAM_sf"/>
</dbReference>
<comment type="caution">
    <text evidence="1">The sequence shown here is derived from an EMBL/GenBank/DDBJ whole genome shotgun (WGS) entry which is preliminary data.</text>
</comment>
<dbReference type="EMBL" id="ADZX01000492">
    <property type="protein sequence ID" value="EFK96416.1"/>
    <property type="molecule type" value="Genomic_DNA"/>
</dbReference>
<sequence>MTLEMAEKIFTALNREKYLESIHIAGGEPTMKWPLLLDFIRLARKMNIRIEYMETNASWCNTRDTTKRK</sequence>
<reference evidence="1" key="1">
    <citation type="submission" date="2010-07" db="EMBL/GenBank/DDBJ databases">
        <authorList>
            <consortium name="CONSOLIDER consortium CSD2007-00005"/>
            <person name="Guazzaroni M.-E."/>
            <person name="Richter M."/>
            <person name="Garcia-Salamanca A."/>
            <person name="Yarza P."/>
            <person name="Ferrer M."/>
        </authorList>
    </citation>
    <scope>NUCLEOTIDE SEQUENCE</scope>
</reference>
<organism evidence="1">
    <name type="scientific">sediment metagenome</name>
    <dbReference type="NCBI Taxonomy" id="749907"/>
    <lineage>
        <taxon>unclassified sequences</taxon>
        <taxon>metagenomes</taxon>
        <taxon>ecological metagenomes</taxon>
    </lineage>
</organism>
<evidence type="ECO:0000313" key="1">
    <source>
        <dbReference type="EMBL" id="EFK96416.1"/>
    </source>
</evidence>
<protein>
    <recommendedName>
        <fullName evidence="2">Radical SAM core domain-containing protein</fullName>
    </recommendedName>
</protein>
<dbReference type="InterPro" id="IPR013785">
    <property type="entry name" value="Aldolase_TIM"/>
</dbReference>
<evidence type="ECO:0008006" key="2">
    <source>
        <dbReference type="Google" id="ProtNLM"/>
    </source>
</evidence>
<gene>
    <name evidence="1" type="ORF">LDC_1558</name>
</gene>
<dbReference type="SUPFAM" id="SSF102114">
    <property type="entry name" value="Radical SAM enzymes"/>
    <property type="match status" value="1"/>
</dbReference>
<dbReference type="AlphaFoldDB" id="D9PJ49"/>